<evidence type="ECO:0000256" key="7">
    <source>
        <dbReference type="ARBA" id="ARBA00023265"/>
    </source>
</evidence>
<accession>A0AAW1MSM3</accession>
<evidence type="ECO:0000313" key="9">
    <source>
        <dbReference type="EMBL" id="KAK9747774.1"/>
    </source>
</evidence>
<evidence type="ECO:0000256" key="5">
    <source>
        <dbReference type="ARBA" id="ARBA00022989"/>
    </source>
</evidence>
<evidence type="ECO:0000256" key="2">
    <source>
        <dbReference type="ARBA" id="ARBA00006574"/>
    </source>
</evidence>
<dbReference type="Pfam" id="PF03094">
    <property type="entry name" value="Mlo"/>
    <property type="match status" value="1"/>
</dbReference>
<comment type="caution">
    <text evidence="9">The sequence shown here is derived from an EMBL/GenBank/DDBJ whole genome shotgun (WGS) entry which is preliminary data.</text>
</comment>
<dbReference type="GO" id="GO:0006952">
    <property type="term" value="P:defense response"/>
    <property type="evidence" value="ECO:0007669"/>
    <property type="project" value="UniProtKB-KW"/>
</dbReference>
<gene>
    <name evidence="9" type="ORF">RND81_02G014100</name>
</gene>
<keyword evidence="5" id="KW-1133">Transmembrane helix</keyword>
<keyword evidence="4" id="KW-0611">Plant defense</keyword>
<evidence type="ECO:0000256" key="6">
    <source>
        <dbReference type="ARBA" id="ARBA00023136"/>
    </source>
</evidence>
<evidence type="ECO:0000256" key="4">
    <source>
        <dbReference type="ARBA" id="ARBA00022821"/>
    </source>
</evidence>
<dbReference type="PANTHER" id="PTHR31942">
    <property type="entry name" value="MLO-LIKE PROTEIN 1"/>
    <property type="match status" value="1"/>
</dbReference>
<dbReference type="PANTHER" id="PTHR31942:SF52">
    <property type="entry name" value="MLO-LIKE PROTEIN 1"/>
    <property type="match status" value="1"/>
</dbReference>
<evidence type="ECO:0000256" key="3">
    <source>
        <dbReference type="ARBA" id="ARBA00022692"/>
    </source>
</evidence>
<evidence type="ECO:0000256" key="8">
    <source>
        <dbReference type="SAM" id="MobiDB-lite"/>
    </source>
</evidence>
<keyword evidence="7" id="KW-0568">Pathogenesis-related protein</keyword>
<reference evidence="9" key="1">
    <citation type="submission" date="2024-03" db="EMBL/GenBank/DDBJ databases">
        <title>WGS assembly of Saponaria officinalis var. Norfolk2.</title>
        <authorList>
            <person name="Jenkins J."/>
            <person name="Shu S."/>
            <person name="Grimwood J."/>
            <person name="Barry K."/>
            <person name="Goodstein D."/>
            <person name="Schmutz J."/>
            <person name="Leebens-Mack J."/>
            <person name="Osbourn A."/>
        </authorList>
    </citation>
    <scope>NUCLEOTIDE SEQUENCE [LARGE SCALE GENOMIC DNA]</scope>
    <source>
        <strain evidence="9">JIC</strain>
    </source>
</reference>
<dbReference type="Proteomes" id="UP001443914">
    <property type="component" value="Unassembled WGS sequence"/>
</dbReference>
<evidence type="ECO:0008006" key="11">
    <source>
        <dbReference type="Google" id="ProtNLM"/>
    </source>
</evidence>
<protein>
    <recommendedName>
        <fullName evidence="11">MLO-like protein</fullName>
    </recommendedName>
</protein>
<feature type="compositionally biased region" description="Polar residues" evidence="8">
    <location>
        <begin position="74"/>
        <end position="93"/>
    </location>
</feature>
<dbReference type="EMBL" id="JBDFQZ010000002">
    <property type="protein sequence ID" value="KAK9747774.1"/>
    <property type="molecule type" value="Genomic_DNA"/>
</dbReference>
<dbReference type="AlphaFoldDB" id="A0AAW1MSM3"/>
<feature type="region of interest" description="Disordered" evidence="8">
    <location>
        <begin position="62"/>
        <end position="111"/>
    </location>
</feature>
<comment type="subcellular location">
    <subcellularLocation>
        <location evidence="1">Membrane</location>
        <topology evidence="1">Multi-pass membrane protein</topology>
    </subcellularLocation>
</comment>
<keyword evidence="3" id="KW-0812">Transmembrane</keyword>
<keyword evidence="10" id="KW-1185">Reference proteome</keyword>
<evidence type="ECO:0000313" key="10">
    <source>
        <dbReference type="Proteomes" id="UP001443914"/>
    </source>
</evidence>
<sequence>MHLRSVFSSGYGVFIQVLCSHSTLPLYAIVTQMGSNFKKAIFEEHVQAGILVWRDKVRKKKGLSGKGSLIRPGSTGSLIRPSSTASEGSSQRSPLARVTQKDGDEIQPSKD</sequence>
<feature type="compositionally biased region" description="Basic and acidic residues" evidence="8">
    <location>
        <begin position="99"/>
        <end position="111"/>
    </location>
</feature>
<evidence type="ECO:0000256" key="1">
    <source>
        <dbReference type="ARBA" id="ARBA00004141"/>
    </source>
</evidence>
<keyword evidence="6" id="KW-0472">Membrane</keyword>
<dbReference type="InterPro" id="IPR004326">
    <property type="entry name" value="Mlo"/>
</dbReference>
<proteinExistence type="inferred from homology"/>
<name>A0AAW1MSM3_SAPOF</name>
<comment type="similarity">
    <text evidence="2">Belongs to the MLO family.</text>
</comment>
<organism evidence="9 10">
    <name type="scientific">Saponaria officinalis</name>
    <name type="common">Common soapwort</name>
    <name type="synonym">Lychnis saponaria</name>
    <dbReference type="NCBI Taxonomy" id="3572"/>
    <lineage>
        <taxon>Eukaryota</taxon>
        <taxon>Viridiplantae</taxon>
        <taxon>Streptophyta</taxon>
        <taxon>Embryophyta</taxon>
        <taxon>Tracheophyta</taxon>
        <taxon>Spermatophyta</taxon>
        <taxon>Magnoliopsida</taxon>
        <taxon>eudicotyledons</taxon>
        <taxon>Gunneridae</taxon>
        <taxon>Pentapetalae</taxon>
        <taxon>Caryophyllales</taxon>
        <taxon>Caryophyllaceae</taxon>
        <taxon>Caryophylleae</taxon>
        <taxon>Saponaria</taxon>
    </lineage>
</organism>
<dbReference type="GO" id="GO:0016020">
    <property type="term" value="C:membrane"/>
    <property type="evidence" value="ECO:0007669"/>
    <property type="project" value="UniProtKB-SubCell"/>
</dbReference>